<dbReference type="InterPro" id="IPR056672">
    <property type="entry name" value="DUF7770"/>
</dbReference>
<dbReference type="EMBL" id="KV878899">
    <property type="protein sequence ID" value="OJJ83610.1"/>
    <property type="molecule type" value="Genomic_DNA"/>
</dbReference>
<organism evidence="2 3">
    <name type="scientific">Aspergillus glaucus CBS 516.65</name>
    <dbReference type="NCBI Taxonomy" id="1160497"/>
    <lineage>
        <taxon>Eukaryota</taxon>
        <taxon>Fungi</taxon>
        <taxon>Dikarya</taxon>
        <taxon>Ascomycota</taxon>
        <taxon>Pezizomycotina</taxon>
        <taxon>Eurotiomycetes</taxon>
        <taxon>Eurotiomycetidae</taxon>
        <taxon>Eurotiales</taxon>
        <taxon>Aspergillaceae</taxon>
        <taxon>Aspergillus</taxon>
        <taxon>Aspergillus subgen. Aspergillus</taxon>
    </lineage>
</organism>
<dbReference type="STRING" id="1160497.A0A1L9VI86"/>
<dbReference type="GeneID" id="34460937"/>
<evidence type="ECO:0000313" key="2">
    <source>
        <dbReference type="EMBL" id="OJJ83610.1"/>
    </source>
</evidence>
<dbReference type="OrthoDB" id="3527137at2759"/>
<feature type="domain" description="DUF7770" evidence="1">
    <location>
        <begin position="18"/>
        <end position="169"/>
    </location>
</feature>
<dbReference type="Pfam" id="PF24968">
    <property type="entry name" value="DUF7770"/>
    <property type="match status" value="1"/>
</dbReference>
<keyword evidence="3" id="KW-1185">Reference proteome</keyword>
<gene>
    <name evidence="2" type="ORF">ASPGLDRAFT_36333</name>
</gene>
<evidence type="ECO:0000259" key="1">
    <source>
        <dbReference type="Pfam" id="PF24968"/>
    </source>
</evidence>
<accession>A0A1L9VI86</accession>
<name>A0A1L9VI86_ASPGL</name>
<dbReference type="VEuPathDB" id="FungiDB:ASPGLDRAFT_36333"/>
<dbReference type="Proteomes" id="UP000184300">
    <property type="component" value="Unassembled WGS sequence"/>
</dbReference>
<reference evidence="3" key="1">
    <citation type="journal article" date="2017" name="Genome Biol.">
        <title>Comparative genomics reveals high biological diversity and specific adaptations in the industrially and medically important fungal genus Aspergillus.</title>
        <authorList>
            <person name="de Vries R.P."/>
            <person name="Riley R."/>
            <person name="Wiebenga A."/>
            <person name="Aguilar-Osorio G."/>
            <person name="Amillis S."/>
            <person name="Uchima C.A."/>
            <person name="Anderluh G."/>
            <person name="Asadollahi M."/>
            <person name="Askin M."/>
            <person name="Barry K."/>
            <person name="Battaglia E."/>
            <person name="Bayram O."/>
            <person name="Benocci T."/>
            <person name="Braus-Stromeyer S.A."/>
            <person name="Caldana C."/>
            <person name="Canovas D."/>
            <person name="Cerqueira G.C."/>
            <person name="Chen F."/>
            <person name="Chen W."/>
            <person name="Choi C."/>
            <person name="Clum A."/>
            <person name="Dos Santos R.A."/>
            <person name="Damasio A.R."/>
            <person name="Diallinas G."/>
            <person name="Emri T."/>
            <person name="Fekete E."/>
            <person name="Flipphi M."/>
            <person name="Freyberg S."/>
            <person name="Gallo A."/>
            <person name="Gournas C."/>
            <person name="Habgood R."/>
            <person name="Hainaut M."/>
            <person name="Harispe M.L."/>
            <person name="Henrissat B."/>
            <person name="Hilden K.S."/>
            <person name="Hope R."/>
            <person name="Hossain A."/>
            <person name="Karabika E."/>
            <person name="Karaffa L."/>
            <person name="Karanyi Z."/>
            <person name="Krasevec N."/>
            <person name="Kuo A."/>
            <person name="Kusch H."/>
            <person name="LaButti K."/>
            <person name="Lagendijk E.L."/>
            <person name="Lapidus A."/>
            <person name="Levasseur A."/>
            <person name="Lindquist E."/>
            <person name="Lipzen A."/>
            <person name="Logrieco A.F."/>
            <person name="MacCabe A."/>
            <person name="Maekelae M.R."/>
            <person name="Malavazi I."/>
            <person name="Melin P."/>
            <person name="Meyer V."/>
            <person name="Mielnichuk N."/>
            <person name="Miskei M."/>
            <person name="Molnar A.P."/>
            <person name="Mule G."/>
            <person name="Ngan C.Y."/>
            <person name="Orejas M."/>
            <person name="Orosz E."/>
            <person name="Ouedraogo J.P."/>
            <person name="Overkamp K.M."/>
            <person name="Park H.-S."/>
            <person name="Perrone G."/>
            <person name="Piumi F."/>
            <person name="Punt P.J."/>
            <person name="Ram A.F."/>
            <person name="Ramon A."/>
            <person name="Rauscher S."/>
            <person name="Record E."/>
            <person name="Riano-Pachon D.M."/>
            <person name="Robert V."/>
            <person name="Roehrig J."/>
            <person name="Ruller R."/>
            <person name="Salamov A."/>
            <person name="Salih N.S."/>
            <person name="Samson R.A."/>
            <person name="Sandor E."/>
            <person name="Sanguinetti M."/>
            <person name="Schuetze T."/>
            <person name="Sepcic K."/>
            <person name="Shelest E."/>
            <person name="Sherlock G."/>
            <person name="Sophianopoulou V."/>
            <person name="Squina F.M."/>
            <person name="Sun H."/>
            <person name="Susca A."/>
            <person name="Todd R.B."/>
            <person name="Tsang A."/>
            <person name="Unkles S.E."/>
            <person name="van de Wiele N."/>
            <person name="van Rossen-Uffink D."/>
            <person name="Oliveira J.V."/>
            <person name="Vesth T.C."/>
            <person name="Visser J."/>
            <person name="Yu J.-H."/>
            <person name="Zhou M."/>
            <person name="Andersen M.R."/>
            <person name="Archer D.B."/>
            <person name="Baker S.E."/>
            <person name="Benoit I."/>
            <person name="Brakhage A.A."/>
            <person name="Braus G.H."/>
            <person name="Fischer R."/>
            <person name="Frisvad J.C."/>
            <person name="Goldman G.H."/>
            <person name="Houbraken J."/>
            <person name="Oakley B."/>
            <person name="Pocsi I."/>
            <person name="Scazzocchio C."/>
            <person name="Seiboth B."/>
            <person name="vanKuyk P.A."/>
            <person name="Wortman J."/>
            <person name="Dyer P.S."/>
            <person name="Grigoriev I.V."/>
        </authorList>
    </citation>
    <scope>NUCLEOTIDE SEQUENCE [LARGE SCALE GENOMIC DNA]</scope>
    <source>
        <strain evidence="3">CBS 516.65</strain>
    </source>
</reference>
<evidence type="ECO:0000313" key="3">
    <source>
        <dbReference type="Proteomes" id="UP000184300"/>
    </source>
</evidence>
<protein>
    <recommendedName>
        <fullName evidence="1">DUF7770 domain-containing protein</fullName>
    </recommendedName>
</protein>
<proteinExistence type="predicted"/>
<dbReference type="AlphaFoldDB" id="A0A1L9VI86"/>
<dbReference type="RefSeq" id="XP_022400308.1">
    <property type="nucleotide sequence ID" value="XM_022544676.1"/>
</dbReference>
<sequence length="170" mass="19250">MSTIPLTEVHYAYPVKAVRVTVHTVGKMFDTDKRSINHASIFLIIGTKQLARLNMTNEGPVGVMGLYKKQMCYYDNSESSLFNIGVCVIKSGLTVGDFVRLIESKRRHEYMLAPTGVGCRFWVKSVIEDFTVAGYVDPSDAAEMYNDLQYNYSRNKERLFEAIVPGTFVR</sequence>